<name>R7WCB4_AEGTA</name>
<proteinExistence type="predicted"/>
<accession>R7WCB4</accession>
<evidence type="ECO:0000313" key="1">
    <source>
        <dbReference type="EnsemblPlants" id="EMT16109"/>
    </source>
</evidence>
<dbReference type="EnsemblPlants" id="EMT16109">
    <property type="protein sequence ID" value="EMT16109"/>
    <property type="gene ID" value="F775_08193"/>
</dbReference>
<organism evidence="1">
    <name type="scientific">Aegilops tauschii</name>
    <name type="common">Tausch's goatgrass</name>
    <name type="synonym">Aegilops squarrosa</name>
    <dbReference type="NCBI Taxonomy" id="37682"/>
    <lineage>
        <taxon>Eukaryota</taxon>
        <taxon>Viridiplantae</taxon>
        <taxon>Streptophyta</taxon>
        <taxon>Embryophyta</taxon>
        <taxon>Tracheophyta</taxon>
        <taxon>Spermatophyta</taxon>
        <taxon>Magnoliopsida</taxon>
        <taxon>Liliopsida</taxon>
        <taxon>Poales</taxon>
        <taxon>Poaceae</taxon>
        <taxon>BOP clade</taxon>
        <taxon>Pooideae</taxon>
        <taxon>Triticodae</taxon>
        <taxon>Triticeae</taxon>
        <taxon>Triticinae</taxon>
        <taxon>Aegilops</taxon>
    </lineage>
</organism>
<sequence>MEVVVGATLGGAPPILCVASRGKAGSGHGWATWVPFSLSRSWIPPDRGIRHGSRKERWLVLDGFGMCWDLLMVVIDGGRHNKAMVMAQGRGHGWEP</sequence>
<dbReference type="AlphaFoldDB" id="R7WCB4"/>
<protein>
    <submittedName>
        <fullName evidence="1">Uncharacterized protein</fullName>
    </submittedName>
</protein>
<reference evidence="1" key="1">
    <citation type="submission" date="2015-06" db="UniProtKB">
        <authorList>
            <consortium name="EnsemblPlants"/>
        </authorList>
    </citation>
    <scope>IDENTIFICATION</scope>
</reference>